<dbReference type="Pfam" id="PF07279">
    <property type="entry name" value="DUF1442"/>
    <property type="match status" value="1"/>
</dbReference>
<reference evidence="1 2" key="1">
    <citation type="journal article" date="2017" name="Genome Biol.">
        <title>New reference genome sequences of hot pepper reveal the massive evolution of plant disease-resistance genes by retroduplication.</title>
        <authorList>
            <person name="Kim S."/>
            <person name="Park J."/>
            <person name="Yeom S.I."/>
            <person name="Kim Y.M."/>
            <person name="Seo E."/>
            <person name="Kim K.T."/>
            <person name="Kim M.S."/>
            <person name="Lee J.M."/>
            <person name="Cheong K."/>
            <person name="Shin H.S."/>
            <person name="Kim S.B."/>
            <person name="Han K."/>
            <person name="Lee J."/>
            <person name="Park M."/>
            <person name="Lee H.A."/>
            <person name="Lee H.Y."/>
            <person name="Lee Y."/>
            <person name="Oh S."/>
            <person name="Lee J.H."/>
            <person name="Choi E."/>
            <person name="Choi E."/>
            <person name="Lee S.E."/>
            <person name="Jeon J."/>
            <person name="Kim H."/>
            <person name="Choi G."/>
            <person name="Song H."/>
            <person name="Lee J."/>
            <person name="Lee S.C."/>
            <person name="Kwon J.K."/>
            <person name="Lee H.Y."/>
            <person name="Koo N."/>
            <person name="Hong Y."/>
            <person name="Kim R.W."/>
            <person name="Kang W.H."/>
            <person name="Huh J.H."/>
            <person name="Kang B.C."/>
            <person name="Yang T.J."/>
            <person name="Lee Y.H."/>
            <person name="Bennetzen J.L."/>
            <person name="Choi D."/>
        </authorList>
    </citation>
    <scope>NUCLEOTIDE SEQUENCE [LARGE SCALE GENOMIC DNA]</scope>
    <source>
        <strain evidence="2">cv. PBC81</strain>
    </source>
</reference>
<dbReference type="PANTHER" id="PTHR33593">
    <property type="entry name" value="DUF1442 FAMILY PROTEIN"/>
    <property type="match status" value="1"/>
</dbReference>
<comment type="caution">
    <text evidence="1">The sequence shown here is derived from an EMBL/GenBank/DDBJ whole genome shotgun (WGS) entry which is preliminary data.</text>
</comment>
<accession>A0A2G2XNV9</accession>
<dbReference type="AlphaFoldDB" id="A0A2G2XNV9"/>
<dbReference type="Proteomes" id="UP000224567">
    <property type="component" value="Unassembled WGS sequence"/>
</dbReference>
<proteinExistence type="predicted"/>
<dbReference type="STRING" id="33114.A0A2G2XNV9"/>
<dbReference type="PANTHER" id="PTHR33593:SF20">
    <property type="match status" value="1"/>
</dbReference>
<sequence length="235" mass="26008">MTLVWSPETASKAYLDTIQTCGISSKTSIAEFLSAMAAGYNSTLIVEAWTKHENLHDVSNITTSIGLAIAAKHTHGRHVCMVEDEASRVKYVSAMQKLSSADVSLPEVVVGVLQVEEITRKMNRPIDFLVVDGGGRSRDFVKALITSVKLNQHGAILALIRRNSSSTTALSWKEVILDITKLSVVRSITLPFGSYGLEIAYIASNNIRNTKSKYNPKRWIRHVDQESGEEHLIRR</sequence>
<reference evidence="2" key="2">
    <citation type="journal article" date="2017" name="J. Anim. Genet.">
        <title>Multiple reference genome sequences of hot pepper reveal the massive evolution of plant disease resistance genes by retroduplication.</title>
        <authorList>
            <person name="Kim S."/>
            <person name="Park J."/>
            <person name="Yeom S.-I."/>
            <person name="Kim Y.-M."/>
            <person name="Seo E."/>
            <person name="Kim K.-T."/>
            <person name="Kim M.-S."/>
            <person name="Lee J.M."/>
            <person name="Cheong K."/>
            <person name="Shin H.-S."/>
            <person name="Kim S.-B."/>
            <person name="Han K."/>
            <person name="Lee J."/>
            <person name="Park M."/>
            <person name="Lee H.-A."/>
            <person name="Lee H.-Y."/>
            <person name="Lee Y."/>
            <person name="Oh S."/>
            <person name="Lee J.H."/>
            <person name="Choi E."/>
            <person name="Choi E."/>
            <person name="Lee S.E."/>
            <person name="Jeon J."/>
            <person name="Kim H."/>
            <person name="Choi G."/>
            <person name="Song H."/>
            <person name="Lee J."/>
            <person name="Lee S.-C."/>
            <person name="Kwon J.-K."/>
            <person name="Lee H.-Y."/>
            <person name="Koo N."/>
            <person name="Hong Y."/>
            <person name="Kim R.W."/>
            <person name="Kang W.-H."/>
            <person name="Huh J.H."/>
            <person name="Kang B.-C."/>
            <person name="Yang T.-J."/>
            <person name="Lee Y.-H."/>
            <person name="Bennetzen J.L."/>
            <person name="Choi D."/>
        </authorList>
    </citation>
    <scope>NUCLEOTIDE SEQUENCE [LARGE SCALE GENOMIC DNA]</scope>
    <source>
        <strain evidence="2">cv. PBC81</strain>
    </source>
</reference>
<name>A0A2G2XNV9_CAPBA</name>
<organism evidence="1 2">
    <name type="scientific">Capsicum baccatum</name>
    <name type="common">Peruvian pepper</name>
    <dbReference type="NCBI Taxonomy" id="33114"/>
    <lineage>
        <taxon>Eukaryota</taxon>
        <taxon>Viridiplantae</taxon>
        <taxon>Streptophyta</taxon>
        <taxon>Embryophyta</taxon>
        <taxon>Tracheophyta</taxon>
        <taxon>Spermatophyta</taxon>
        <taxon>Magnoliopsida</taxon>
        <taxon>eudicotyledons</taxon>
        <taxon>Gunneridae</taxon>
        <taxon>Pentapetalae</taxon>
        <taxon>asterids</taxon>
        <taxon>lamiids</taxon>
        <taxon>Solanales</taxon>
        <taxon>Solanaceae</taxon>
        <taxon>Solanoideae</taxon>
        <taxon>Capsiceae</taxon>
        <taxon>Capsicum</taxon>
    </lineage>
</organism>
<protein>
    <submittedName>
        <fullName evidence="1">Uncharacterized protein</fullName>
    </submittedName>
</protein>
<dbReference type="OrthoDB" id="685237at2759"/>
<keyword evidence="2" id="KW-1185">Reference proteome</keyword>
<gene>
    <name evidence="1" type="ORF">CQW23_01502</name>
</gene>
<dbReference type="InterPro" id="IPR009902">
    <property type="entry name" value="DUF1442"/>
</dbReference>
<dbReference type="EMBL" id="MLFT02000001">
    <property type="protein sequence ID" value="PHT59139.1"/>
    <property type="molecule type" value="Genomic_DNA"/>
</dbReference>
<evidence type="ECO:0000313" key="2">
    <source>
        <dbReference type="Proteomes" id="UP000224567"/>
    </source>
</evidence>
<evidence type="ECO:0000313" key="1">
    <source>
        <dbReference type="EMBL" id="PHT59139.1"/>
    </source>
</evidence>